<evidence type="ECO:0000256" key="4">
    <source>
        <dbReference type="SAM" id="MobiDB-lite"/>
    </source>
</evidence>
<sequence>MSDQAELLRKRREARQKRILASGESRLSKITSTSGAGAQSMPTTPTPSVVQARDQLLKKEQEEKEARRRLSNASTTSQVAAGVAASIGGGHVALETTEEDVTSAGDPGTGTTTTLPTLDEVNDSTLQDKQEKAEILITPRQSRRSSVASSGGSPRTLGTGGVSTPSTTSTSQQPKQQQPPVTVVEDYDADPDDSLGAPTPIIASHSPFGQPFPAASSSTFRRRPSNLDASSSSSSTTSSMDPFRSLTRTLSNQGSTGGGRGAAFNELGMHSKAGSMSSSGGGFTVITPQEDSSVRWWNLLHLVLSAVFGFWLIYQEHKRNGSLARFDALADERPTAEGFFQVARLPAFWYFALMELLLQSTRMYVHGVAASTSSTLGMIAGFLPPPFSDAIHVFSRYRLIWTSLVNDLAVVVFIVGMTITVTHMFG</sequence>
<evidence type="ECO:0000313" key="6">
    <source>
        <dbReference type="EMBL" id="KAG0262866.1"/>
    </source>
</evidence>
<feature type="compositionally biased region" description="Basic and acidic residues" evidence="4">
    <location>
        <begin position="55"/>
        <end position="68"/>
    </location>
</feature>
<keyword evidence="7" id="KW-1185">Reference proteome</keyword>
<feature type="compositionally biased region" description="Low complexity" evidence="4">
    <location>
        <begin position="162"/>
        <end position="184"/>
    </location>
</feature>
<evidence type="ECO:0000256" key="5">
    <source>
        <dbReference type="SAM" id="Phobius"/>
    </source>
</evidence>
<proteinExistence type="predicted"/>
<organism evidence="6 7">
    <name type="scientific">Actinomortierella ambigua</name>
    <dbReference type="NCBI Taxonomy" id="1343610"/>
    <lineage>
        <taxon>Eukaryota</taxon>
        <taxon>Fungi</taxon>
        <taxon>Fungi incertae sedis</taxon>
        <taxon>Mucoromycota</taxon>
        <taxon>Mortierellomycotina</taxon>
        <taxon>Mortierellomycetes</taxon>
        <taxon>Mortierellales</taxon>
        <taxon>Mortierellaceae</taxon>
        <taxon>Actinomortierella</taxon>
    </lineage>
</organism>
<dbReference type="Proteomes" id="UP000807716">
    <property type="component" value="Unassembled WGS sequence"/>
</dbReference>
<keyword evidence="1 5" id="KW-0812">Transmembrane</keyword>
<dbReference type="PANTHER" id="PTHR28263:SF1">
    <property type="entry name" value="GOLGI TO ER TRAFFIC PROTEIN 2"/>
    <property type="match status" value="1"/>
</dbReference>
<accession>A0A9P6Q8K7</accession>
<dbReference type="PANTHER" id="PTHR28263">
    <property type="entry name" value="GOLGI TO ER TRAFFIC PROTEIN 2"/>
    <property type="match status" value="1"/>
</dbReference>
<name>A0A9P6Q8K7_9FUNG</name>
<dbReference type="GO" id="GO:0006890">
    <property type="term" value="P:retrograde vesicle-mediated transport, Golgi to endoplasmic reticulum"/>
    <property type="evidence" value="ECO:0007669"/>
    <property type="project" value="TreeGrafter"/>
</dbReference>
<dbReference type="OrthoDB" id="5393181at2759"/>
<feature type="compositionally biased region" description="Basic residues" evidence="4">
    <location>
        <begin position="9"/>
        <end position="18"/>
    </location>
</feature>
<feature type="transmembrane region" description="Helical" evidence="5">
    <location>
        <begin position="404"/>
        <end position="425"/>
    </location>
</feature>
<feature type="compositionally biased region" description="Low complexity" evidence="4">
    <location>
        <begin position="109"/>
        <end position="119"/>
    </location>
</feature>
<evidence type="ECO:0000256" key="2">
    <source>
        <dbReference type="ARBA" id="ARBA00022989"/>
    </source>
</evidence>
<feature type="transmembrane region" description="Helical" evidence="5">
    <location>
        <begin position="364"/>
        <end position="383"/>
    </location>
</feature>
<protein>
    <submittedName>
        <fullName evidence="6">Uncharacterized protein</fullName>
    </submittedName>
</protein>
<feature type="compositionally biased region" description="Low complexity" evidence="4">
    <location>
        <begin position="144"/>
        <end position="155"/>
    </location>
</feature>
<evidence type="ECO:0000256" key="1">
    <source>
        <dbReference type="ARBA" id="ARBA00022692"/>
    </source>
</evidence>
<dbReference type="AlphaFoldDB" id="A0A9P6Q8K7"/>
<keyword evidence="3 5" id="KW-0472">Membrane</keyword>
<evidence type="ECO:0000313" key="7">
    <source>
        <dbReference type="Proteomes" id="UP000807716"/>
    </source>
</evidence>
<reference evidence="6" key="1">
    <citation type="journal article" date="2020" name="Fungal Divers.">
        <title>Resolving the Mortierellaceae phylogeny through synthesis of multi-gene phylogenetics and phylogenomics.</title>
        <authorList>
            <person name="Vandepol N."/>
            <person name="Liber J."/>
            <person name="Desiro A."/>
            <person name="Na H."/>
            <person name="Kennedy M."/>
            <person name="Barry K."/>
            <person name="Grigoriev I.V."/>
            <person name="Miller A.N."/>
            <person name="O'Donnell K."/>
            <person name="Stajich J.E."/>
            <person name="Bonito G."/>
        </authorList>
    </citation>
    <scope>NUCLEOTIDE SEQUENCE</scope>
    <source>
        <strain evidence="6">BC1065</strain>
    </source>
</reference>
<gene>
    <name evidence="6" type="ORF">DFQ27_002076</name>
</gene>
<keyword evidence="2 5" id="KW-1133">Transmembrane helix</keyword>
<feature type="compositionally biased region" description="Polar residues" evidence="4">
    <location>
        <begin position="28"/>
        <end position="49"/>
    </location>
</feature>
<comment type="caution">
    <text evidence="6">The sequence shown here is derived from an EMBL/GenBank/DDBJ whole genome shotgun (WGS) entry which is preliminary data.</text>
</comment>
<dbReference type="EMBL" id="JAAAJB010000175">
    <property type="protein sequence ID" value="KAG0262866.1"/>
    <property type="molecule type" value="Genomic_DNA"/>
</dbReference>
<feature type="compositionally biased region" description="Low complexity" evidence="4">
    <location>
        <begin position="230"/>
        <end position="239"/>
    </location>
</feature>
<dbReference type="InterPro" id="IPR028143">
    <property type="entry name" value="Get2/sif1"/>
</dbReference>
<feature type="region of interest" description="Disordered" evidence="4">
    <location>
        <begin position="1"/>
        <end position="265"/>
    </location>
</feature>
<evidence type="ECO:0000256" key="3">
    <source>
        <dbReference type="ARBA" id="ARBA00023136"/>
    </source>
</evidence>